<dbReference type="OrthoDB" id="328333at2759"/>
<evidence type="ECO:0000313" key="2">
    <source>
        <dbReference type="RefSeq" id="XP_026192543.1"/>
    </source>
</evidence>
<sequence>MQGLKKLAKEKAAALVQVASGHEKKQQDYSIGYEAYRHFAFFAGLLLQANAPTPTKAADLVKWYLTEKAYCVPRDLPRPLVPRVYTTLVNNLILDSCVEVLEDPVHGQQLLPNKFFLLWAWRDFALDFDVRMSAIPF</sequence>
<name>A0A6P6RXB2_9EIME</name>
<organism evidence="1 2">
    <name type="scientific">Cyclospora cayetanensis</name>
    <dbReference type="NCBI Taxonomy" id="88456"/>
    <lineage>
        <taxon>Eukaryota</taxon>
        <taxon>Sar</taxon>
        <taxon>Alveolata</taxon>
        <taxon>Apicomplexa</taxon>
        <taxon>Conoidasida</taxon>
        <taxon>Coccidia</taxon>
        <taxon>Eucoccidiorida</taxon>
        <taxon>Eimeriorina</taxon>
        <taxon>Eimeriidae</taxon>
        <taxon>Cyclospora</taxon>
    </lineage>
</organism>
<keyword evidence="1" id="KW-1185">Reference proteome</keyword>
<dbReference type="GeneID" id="34620141"/>
<protein>
    <submittedName>
        <fullName evidence="2">Uncharacterized protein LOC34620141</fullName>
    </submittedName>
</protein>
<accession>A0A6P6RXB2</accession>
<dbReference type="AlphaFoldDB" id="A0A6P6RXB2"/>
<dbReference type="Proteomes" id="UP000515125">
    <property type="component" value="Unplaced"/>
</dbReference>
<dbReference type="RefSeq" id="XP_026192543.1">
    <property type="nucleotide sequence ID" value="XM_026336758.1"/>
</dbReference>
<reference evidence="2" key="1">
    <citation type="submission" date="2025-08" db="UniProtKB">
        <authorList>
            <consortium name="RefSeq"/>
        </authorList>
    </citation>
    <scope>IDENTIFICATION</scope>
</reference>
<evidence type="ECO:0000313" key="1">
    <source>
        <dbReference type="Proteomes" id="UP000515125"/>
    </source>
</evidence>
<gene>
    <name evidence="2" type="primary">LOC34620141</name>
</gene>
<proteinExistence type="predicted"/>